<comment type="caution">
    <text evidence="1">The sequence shown here is derived from an EMBL/GenBank/DDBJ whole genome shotgun (WGS) entry which is preliminary data.</text>
</comment>
<evidence type="ECO:0000313" key="1">
    <source>
        <dbReference type="EMBL" id="NDY84447.1"/>
    </source>
</evidence>
<name>A0A6B2R5Y3_9BURK</name>
<accession>A0A6B2R5Y3</accession>
<organism evidence="1">
    <name type="scientific">Sheuella amnicola</name>
    <dbReference type="NCBI Taxonomy" id="2707330"/>
    <lineage>
        <taxon>Bacteria</taxon>
        <taxon>Pseudomonadati</taxon>
        <taxon>Pseudomonadota</taxon>
        <taxon>Betaproteobacteria</taxon>
        <taxon>Burkholderiales</taxon>
        <taxon>Alcaligenaceae</taxon>
        <taxon>Sheuella</taxon>
    </lineage>
</organism>
<dbReference type="EMBL" id="JAAGRN010000014">
    <property type="protein sequence ID" value="NDY84447.1"/>
    <property type="molecule type" value="Genomic_DNA"/>
</dbReference>
<protein>
    <submittedName>
        <fullName evidence="1">Uncharacterized protein</fullName>
    </submittedName>
</protein>
<sequence length="151" mass="17433">MTAQVTEILHYQGKSLSLMTNPLTDYFIQADIHADFQGQSTACWRGYANPDFEATRPFLCSSYAYEEHFELVFDPAIKITKIPEGTTFRIQDADMDMRYASTYARDGQLVRVSRSLQSQQSSRVCQPEKMQAMQAIHRAVRRDILSQIFYE</sequence>
<gene>
    <name evidence="1" type="ORF">G3I67_14540</name>
</gene>
<dbReference type="AlphaFoldDB" id="A0A6B2R5Y3"/>
<reference evidence="1" key="1">
    <citation type="submission" date="2020-02" db="EMBL/GenBank/DDBJ databases">
        <authorList>
            <person name="Chen W.-M."/>
        </authorList>
    </citation>
    <scope>NUCLEOTIDE SEQUENCE</scope>
    <source>
        <strain evidence="1">NBD-18</strain>
    </source>
</reference>
<proteinExistence type="predicted"/>